<accession>D0L3W0</accession>
<organism evidence="1 2">
    <name type="scientific">Gordonia bronchialis (strain ATCC 25592 / DSM 43247 / BCRC 13721 / JCM 3198 / KCTC 3076 / NBRC 16047 / NCTC 10667)</name>
    <name type="common">Rhodococcus bronchialis</name>
    <dbReference type="NCBI Taxonomy" id="526226"/>
    <lineage>
        <taxon>Bacteria</taxon>
        <taxon>Bacillati</taxon>
        <taxon>Actinomycetota</taxon>
        <taxon>Actinomycetes</taxon>
        <taxon>Mycobacteriales</taxon>
        <taxon>Gordoniaceae</taxon>
        <taxon>Gordonia</taxon>
    </lineage>
</organism>
<dbReference type="SUPFAM" id="SSF55961">
    <property type="entry name" value="Bet v1-like"/>
    <property type="match status" value="1"/>
</dbReference>
<dbReference type="CDD" id="cd07825">
    <property type="entry name" value="SRPBCC_7"/>
    <property type="match status" value="1"/>
</dbReference>
<reference evidence="2" key="1">
    <citation type="submission" date="2009-10" db="EMBL/GenBank/DDBJ databases">
        <title>The complete chromosome of Gordonia bronchialis DSM 43247.</title>
        <authorList>
            <consortium name="US DOE Joint Genome Institute (JGI-PGF)"/>
            <person name="Lucas S."/>
            <person name="Copeland A."/>
            <person name="Lapidus A."/>
            <person name="Glavina del Rio T."/>
            <person name="Dalin E."/>
            <person name="Tice H."/>
            <person name="Bruce D."/>
            <person name="Goodwin L."/>
            <person name="Pitluck S."/>
            <person name="Kyrpides N."/>
            <person name="Mavromatis K."/>
            <person name="Ivanova N."/>
            <person name="Ovchinnikova G."/>
            <person name="Saunders E."/>
            <person name="Brettin T."/>
            <person name="Detter J.C."/>
            <person name="Han C."/>
            <person name="Larimer F."/>
            <person name="Land M."/>
            <person name="Hauser L."/>
            <person name="Markowitz V."/>
            <person name="Cheng J.-F."/>
            <person name="Hugenholtz P."/>
            <person name="Woyke T."/>
            <person name="Wu D."/>
            <person name="Jando M."/>
            <person name="Schneider S."/>
            <person name="Goeker M."/>
            <person name="Klenk H.-P."/>
            <person name="Eisen J.A."/>
        </authorList>
    </citation>
    <scope>NUCLEOTIDE SEQUENCE [LARGE SCALE GENOMIC DNA]</scope>
    <source>
        <strain evidence="2">ATCC 25592 / DSM 43247 / BCRC 13721 / JCM 3198 / KCTC 3076 / NBRC 16047 / NCTC 10667</strain>
    </source>
</reference>
<dbReference type="eggNOG" id="COG3832">
    <property type="taxonomic scope" value="Bacteria"/>
</dbReference>
<dbReference type="EMBL" id="CP001802">
    <property type="protein sequence ID" value="ACY23113.1"/>
    <property type="molecule type" value="Genomic_DNA"/>
</dbReference>
<evidence type="ECO:0000313" key="1">
    <source>
        <dbReference type="EMBL" id="ACY23113.1"/>
    </source>
</evidence>
<dbReference type="AlphaFoldDB" id="D0L3W0"/>
<reference evidence="1 2" key="2">
    <citation type="journal article" date="2010" name="Stand. Genomic Sci.">
        <title>Complete genome sequence of Gordonia bronchialis type strain (3410).</title>
        <authorList>
            <person name="Ivanova N."/>
            <person name="Sikorski J."/>
            <person name="Jando M."/>
            <person name="Lapidus A."/>
            <person name="Nolan M."/>
            <person name="Lucas S."/>
            <person name="Del Rio T.G."/>
            <person name="Tice H."/>
            <person name="Copeland A."/>
            <person name="Cheng J.F."/>
            <person name="Chen F."/>
            <person name="Bruce D."/>
            <person name="Goodwin L."/>
            <person name="Pitluck S."/>
            <person name="Mavromatis K."/>
            <person name="Ovchinnikova G."/>
            <person name="Pati A."/>
            <person name="Chen A."/>
            <person name="Palaniappan K."/>
            <person name="Land M."/>
            <person name="Hauser L."/>
            <person name="Chang Y.J."/>
            <person name="Jeffries C.D."/>
            <person name="Chain P."/>
            <person name="Saunders E."/>
            <person name="Han C."/>
            <person name="Detter J.C."/>
            <person name="Brettin T."/>
            <person name="Rohde M."/>
            <person name="Goker M."/>
            <person name="Bristow J."/>
            <person name="Eisen J.A."/>
            <person name="Markowitz V."/>
            <person name="Hugenholtz P."/>
            <person name="Klenk H.P."/>
            <person name="Kyrpides N.C."/>
        </authorList>
    </citation>
    <scope>NUCLEOTIDE SEQUENCE [LARGE SCALE GENOMIC DNA]</scope>
    <source>
        <strain evidence="2">ATCC 25592 / DSM 43247 / BCRC 13721 / JCM 3198 / KCTC 3076 / NBRC 16047 / NCTC 10667</strain>
    </source>
</reference>
<dbReference type="RefSeq" id="WP_012835616.1">
    <property type="nucleotide sequence ID" value="NC_013441.1"/>
</dbReference>
<dbReference type="KEGG" id="gbr:Gbro_3939"/>
<sequence>MAESSRIVSASRRIAAPAESVFELIADPARQPEWDGNDNLAHADDGQRITGTGQVFSMRLTKKGAIRENHVVEFAEGRLIAWRPAEPGREPVGHLWRWELEPDGDGTVVVHTYDWTDLHDPSRLERARATTAEKLAASIERLAAIAERG</sequence>
<gene>
    <name evidence="1" type="ordered locus">Gbro_3939</name>
</gene>
<dbReference type="OrthoDB" id="6624781at2"/>
<dbReference type="Gene3D" id="3.30.530.20">
    <property type="match status" value="1"/>
</dbReference>
<name>D0L3W0_GORB4</name>
<dbReference type="STRING" id="526226.Gbro_3939"/>
<evidence type="ECO:0000313" key="2">
    <source>
        <dbReference type="Proteomes" id="UP000001219"/>
    </source>
</evidence>
<dbReference type="Pfam" id="PF10604">
    <property type="entry name" value="Polyketide_cyc2"/>
    <property type="match status" value="1"/>
</dbReference>
<dbReference type="InterPro" id="IPR019587">
    <property type="entry name" value="Polyketide_cyclase/dehydratase"/>
</dbReference>
<dbReference type="Proteomes" id="UP000001219">
    <property type="component" value="Chromosome"/>
</dbReference>
<dbReference type="InterPro" id="IPR023393">
    <property type="entry name" value="START-like_dom_sf"/>
</dbReference>
<protein>
    <submittedName>
        <fullName evidence="1">Polyketide cyclase/dehydrase</fullName>
    </submittedName>
</protein>
<keyword evidence="2" id="KW-1185">Reference proteome</keyword>
<proteinExistence type="predicted"/>
<dbReference type="HOGENOM" id="CLU_112867_3_0_11"/>